<feature type="compositionally biased region" description="Basic residues" evidence="1">
    <location>
        <begin position="701"/>
        <end position="713"/>
    </location>
</feature>
<organism evidence="2 3">
    <name type="scientific">Chara braunii</name>
    <name type="common">Braun's stonewort</name>
    <dbReference type="NCBI Taxonomy" id="69332"/>
    <lineage>
        <taxon>Eukaryota</taxon>
        <taxon>Viridiplantae</taxon>
        <taxon>Streptophyta</taxon>
        <taxon>Charophyceae</taxon>
        <taxon>Charales</taxon>
        <taxon>Characeae</taxon>
        <taxon>Chara</taxon>
    </lineage>
</organism>
<feature type="compositionally biased region" description="Polar residues" evidence="1">
    <location>
        <begin position="228"/>
        <end position="240"/>
    </location>
</feature>
<feature type="compositionally biased region" description="Pro residues" evidence="1">
    <location>
        <begin position="665"/>
        <end position="674"/>
    </location>
</feature>
<dbReference type="EMBL" id="BFEA01000872">
    <property type="protein sequence ID" value="GBG91106.1"/>
    <property type="molecule type" value="Genomic_DNA"/>
</dbReference>
<feature type="region of interest" description="Disordered" evidence="1">
    <location>
        <begin position="555"/>
        <end position="587"/>
    </location>
</feature>
<evidence type="ECO:0000256" key="1">
    <source>
        <dbReference type="SAM" id="MobiDB-lite"/>
    </source>
</evidence>
<protein>
    <submittedName>
        <fullName evidence="2">Uncharacterized protein</fullName>
    </submittedName>
</protein>
<dbReference type="AlphaFoldDB" id="A0A388M976"/>
<reference evidence="2 3" key="1">
    <citation type="journal article" date="2018" name="Cell">
        <title>The Chara Genome: Secondary Complexity and Implications for Plant Terrestrialization.</title>
        <authorList>
            <person name="Nishiyama T."/>
            <person name="Sakayama H."/>
            <person name="Vries J.D."/>
            <person name="Buschmann H."/>
            <person name="Saint-Marcoux D."/>
            <person name="Ullrich K.K."/>
            <person name="Haas F.B."/>
            <person name="Vanderstraeten L."/>
            <person name="Becker D."/>
            <person name="Lang D."/>
            <person name="Vosolsobe S."/>
            <person name="Rombauts S."/>
            <person name="Wilhelmsson P.K.I."/>
            <person name="Janitza P."/>
            <person name="Kern R."/>
            <person name="Heyl A."/>
            <person name="Rumpler F."/>
            <person name="Villalobos L.I.A.C."/>
            <person name="Clay J.M."/>
            <person name="Skokan R."/>
            <person name="Toyoda A."/>
            <person name="Suzuki Y."/>
            <person name="Kagoshima H."/>
            <person name="Schijlen E."/>
            <person name="Tajeshwar N."/>
            <person name="Catarino B."/>
            <person name="Hetherington A.J."/>
            <person name="Saltykova A."/>
            <person name="Bonnot C."/>
            <person name="Breuninger H."/>
            <person name="Symeonidi A."/>
            <person name="Radhakrishnan G.V."/>
            <person name="Van Nieuwerburgh F."/>
            <person name="Deforce D."/>
            <person name="Chang C."/>
            <person name="Karol K.G."/>
            <person name="Hedrich R."/>
            <person name="Ulvskov P."/>
            <person name="Glockner G."/>
            <person name="Delwiche C.F."/>
            <person name="Petrasek J."/>
            <person name="Van de Peer Y."/>
            <person name="Friml J."/>
            <person name="Beilby M."/>
            <person name="Dolan L."/>
            <person name="Kohara Y."/>
            <person name="Sugano S."/>
            <person name="Fujiyama A."/>
            <person name="Delaux P.-M."/>
            <person name="Quint M."/>
            <person name="TheiBen G."/>
            <person name="Hagemann M."/>
            <person name="Harholt J."/>
            <person name="Dunand C."/>
            <person name="Zachgo S."/>
            <person name="Langdale J."/>
            <person name="Maumus F."/>
            <person name="Straeten D.V.D."/>
            <person name="Gould S.B."/>
            <person name="Rensing S.A."/>
        </authorList>
    </citation>
    <scope>NUCLEOTIDE SEQUENCE [LARGE SCALE GENOMIC DNA]</scope>
    <source>
        <strain evidence="2 3">S276</strain>
    </source>
</reference>
<proteinExistence type="predicted"/>
<sequence>MLDCQAGLEVEPVRMGTRQGMTAAEIAEQVALITRDPIGSSAPPSADAVFERPPIPVSPLQPATTHETEELASSLPPPGVLQRSTVVRQLRLRSPSPGVLQEEGDVATTAQEAPAISTTREEVPAQGMAEEEVAAARPQEAVPMDHDGVGTDKQLVRCFITVEVDPVVRGFTRGAAMELGISAPIGGAGSEMGTHFDFDLSMGPPPTCGGATSTDRAPSRDDAADATETQTLMESTQAESPDTARDIMKRERDRLMALSNPRAQAFAWALEEARRRETKGDGVQGGVVAREDVMEGVAAEADNEAIQGGPEAVDVPVDRRPQAADEAGRQPQPVQVVVHGVPPPVITDMGSEPVVVPPRPPSPFAPQEVHCPLDADKLARDVVRDVNRLDRRIFDRRLEHPAWGPASAVWSGSTSTGGRTAGDVPGVSSGVQETVPHTGDMPPPPPRPPVGDPSSSPTGRGSRSPQTPGRSRIRDTTAVLRDVCDTSIFGRTDIDLDSTHHVTEHTARLQPGLGGVGARMTAAREVPASGCEPQRGRGRGLSADTLEHALRAATRAVQEQTPRKRGVPPRPRPVDVEGGAALGESSGVEGLGMPLGSRHQQTVGEASARVVLLRKGGGPVTIEEDDPETDAAVREEDKDYEGEEEGEEESEIGSGGDDDYGDDGPPGPPPPPPTRASRRSAAQTSSSARGRRRSASGTRGGARRGSGKGKKGR</sequence>
<feature type="region of interest" description="Disordered" evidence="1">
    <location>
        <begin position="37"/>
        <end position="79"/>
    </location>
</feature>
<feature type="region of interest" description="Disordered" evidence="1">
    <location>
        <begin position="404"/>
        <end position="477"/>
    </location>
</feature>
<feature type="compositionally biased region" description="Acidic residues" evidence="1">
    <location>
        <begin position="638"/>
        <end position="662"/>
    </location>
</feature>
<feature type="compositionally biased region" description="Low complexity" evidence="1">
    <location>
        <begin position="679"/>
        <end position="688"/>
    </location>
</feature>
<name>A0A388M976_CHABU</name>
<dbReference type="Gramene" id="GBG91106">
    <property type="protein sequence ID" value="GBG91106"/>
    <property type="gene ID" value="CBR_g51910"/>
</dbReference>
<feature type="region of interest" description="Disordered" evidence="1">
    <location>
        <begin position="203"/>
        <end position="244"/>
    </location>
</feature>
<gene>
    <name evidence="2" type="ORF">CBR_g51910</name>
</gene>
<feature type="compositionally biased region" description="Low complexity" evidence="1">
    <location>
        <begin position="452"/>
        <end position="465"/>
    </location>
</feature>
<evidence type="ECO:0000313" key="3">
    <source>
        <dbReference type="Proteomes" id="UP000265515"/>
    </source>
</evidence>
<dbReference type="Proteomes" id="UP000265515">
    <property type="component" value="Unassembled WGS sequence"/>
</dbReference>
<evidence type="ECO:0000313" key="2">
    <source>
        <dbReference type="EMBL" id="GBG91106.1"/>
    </source>
</evidence>
<comment type="caution">
    <text evidence="2">The sequence shown here is derived from an EMBL/GenBank/DDBJ whole genome shotgun (WGS) entry which is preliminary data.</text>
</comment>
<keyword evidence="3" id="KW-1185">Reference proteome</keyword>
<accession>A0A388M976</accession>
<feature type="region of interest" description="Disordered" evidence="1">
    <location>
        <begin position="615"/>
        <end position="713"/>
    </location>
</feature>
<feature type="compositionally biased region" description="Pro residues" evidence="1">
    <location>
        <begin position="441"/>
        <end position="451"/>
    </location>
</feature>
<feature type="region of interest" description="Disordered" evidence="1">
    <location>
        <begin position="96"/>
        <end position="125"/>
    </location>
</feature>